<reference evidence="2" key="1">
    <citation type="journal article" date="2022" name="Mol. Ecol. Resour.">
        <title>The genomes of chicory, endive, great burdock and yacon provide insights into Asteraceae palaeo-polyploidization history and plant inulin production.</title>
        <authorList>
            <person name="Fan W."/>
            <person name="Wang S."/>
            <person name="Wang H."/>
            <person name="Wang A."/>
            <person name="Jiang F."/>
            <person name="Liu H."/>
            <person name="Zhao H."/>
            <person name="Xu D."/>
            <person name="Zhang Y."/>
        </authorList>
    </citation>
    <scope>NUCLEOTIDE SEQUENCE [LARGE SCALE GENOMIC DNA]</scope>
    <source>
        <strain evidence="2">cv. Yunnan</strain>
    </source>
</reference>
<organism evidence="1 2">
    <name type="scientific">Smallanthus sonchifolius</name>
    <dbReference type="NCBI Taxonomy" id="185202"/>
    <lineage>
        <taxon>Eukaryota</taxon>
        <taxon>Viridiplantae</taxon>
        <taxon>Streptophyta</taxon>
        <taxon>Embryophyta</taxon>
        <taxon>Tracheophyta</taxon>
        <taxon>Spermatophyta</taxon>
        <taxon>Magnoliopsida</taxon>
        <taxon>eudicotyledons</taxon>
        <taxon>Gunneridae</taxon>
        <taxon>Pentapetalae</taxon>
        <taxon>asterids</taxon>
        <taxon>campanulids</taxon>
        <taxon>Asterales</taxon>
        <taxon>Asteraceae</taxon>
        <taxon>Asteroideae</taxon>
        <taxon>Heliantheae alliance</taxon>
        <taxon>Millerieae</taxon>
        <taxon>Smallanthus</taxon>
    </lineage>
</organism>
<dbReference type="EMBL" id="CM042037">
    <property type="protein sequence ID" value="KAI3743463.1"/>
    <property type="molecule type" value="Genomic_DNA"/>
</dbReference>
<evidence type="ECO:0000313" key="1">
    <source>
        <dbReference type="EMBL" id="KAI3743463.1"/>
    </source>
</evidence>
<proteinExistence type="predicted"/>
<evidence type="ECO:0000313" key="2">
    <source>
        <dbReference type="Proteomes" id="UP001056120"/>
    </source>
</evidence>
<reference evidence="1 2" key="2">
    <citation type="journal article" date="2022" name="Mol. Ecol. Resour.">
        <title>The genomes of chicory, endive, great burdock and yacon provide insights into Asteraceae paleo-polyploidization history and plant inulin production.</title>
        <authorList>
            <person name="Fan W."/>
            <person name="Wang S."/>
            <person name="Wang H."/>
            <person name="Wang A."/>
            <person name="Jiang F."/>
            <person name="Liu H."/>
            <person name="Zhao H."/>
            <person name="Xu D."/>
            <person name="Zhang Y."/>
        </authorList>
    </citation>
    <scope>NUCLEOTIDE SEQUENCE [LARGE SCALE GENOMIC DNA]</scope>
    <source>
        <strain evidence="2">cv. Yunnan</strain>
        <tissue evidence="1">Leaves</tissue>
    </source>
</reference>
<comment type="caution">
    <text evidence="1">The sequence shown here is derived from an EMBL/GenBank/DDBJ whole genome shotgun (WGS) entry which is preliminary data.</text>
</comment>
<name>A0ACB9DAQ8_9ASTR</name>
<dbReference type="Proteomes" id="UP001056120">
    <property type="component" value="Linkage Group LG20"/>
</dbReference>
<gene>
    <name evidence="1" type="ORF">L1987_61172</name>
</gene>
<sequence>MQPCVMRAARRQPWRWKTTVVVRHDPTTTWKPRKAIGARQVVHKATFEKPVKPVCKENKDLHVRRRVTKWNKDLHVGCASAMINLAC</sequence>
<accession>A0ACB9DAQ8</accession>
<keyword evidence="2" id="KW-1185">Reference proteome</keyword>
<protein>
    <submittedName>
        <fullName evidence="1">Uncharacterized protein</fullName>
    </submittedName>
</protein>